<accession>A0A9Q1F2D8</accession>
<dbReference type="OrthoDB" id="8881252at2759"/>
<sequence>MADFWTPERVDILIDMWEESPALFDIRSQLYTCRIAKQNAAKKISDCLGTTEHEVKKKMESLRTQYGRCLKLPASGSEGGKLTPRQEWFLRRLQFLKNHMKKRQSQSNMDATFELETSLEENEEKDENEENEEPPAMADAQAQPSGSGSENDQSSKRKKRKSSSTTEAQAQDLAMLKTLTDSITCLTSLNTTPPPPPPPDYITSYCTYLEGELRAITDPQQLRSVMFQFNQILYSSQPGSDHGFRY</sequence>
<proteinExistence type="predicted"/>
<comment type="caution">
    <text evidence="3">The sequence shown here is derived from an EMBL/GenBank/DDBJ whole genome shotgun (WGS) entry which is preliminary data.</text>
</comment>
<feature type="compositionally biased region" description="Acidic residues" evidence="1">
    <location>
        <begin position="117"/>
        <end position="133"/>
    </location>
</feature>
<evidence type="ECO:0000313" key="4">
    <source>
        <dbReference type="Proteomes" id="UP001152622"/>
    </source>
</evidence>
<dbReference type="SMART" id="SM00595">
    <property type="entry name" value="MADF"/>
    <property type="match status" value="1"/>
</dbReference>
<dbReference type="Pfam" id="PF10545">
    <property type="entry name" value="MADF_DNA_bdg"/>
    <property type="match status" value="1"/>
</dbReference>
<keyword evidence="4" id="KW-1185">Reference proteome</keyword>
<feature type="region of interest" description="Disordered" evidence="1">
    <location>
        <begin position="116"/>
        <end position="169"/>
    </location>
</feature>
<reference evidence="3" key="1">
    <citation type="journal article" date="2023" name="Science">
        <title>Genome structures resolve the early diversification of teleost fishes.</title>
        <authorList>
            <person name="Parey E."/>
            <person name="Louis A."/>
            <person name="Montfort J."/>
            <person name="Bouchez O."/>
            <person name="Roques C."/>
            <person name="Iampietro C."/>
            <person name="Lluch J."/>
            <person name="Castinel A."/>
            <person name="Donnadieu C."/>
            <person name="Desvignes T."/>
            <person name="Floi Bucao C."/>
            <person name="Jouanno E."/>
            <person name="Wen M."/>
            <person name="Mejri S."/>
            <person name="Dirks R."/>
            <person name="Jansen H."/>
            <person name="Henkel C."/>
            <person name="Chen W.J."/>
            <person name="Zahm M."/>
            <person name="Cabau C."/>
            <person name="Klopp C."/>
            <person name="Thompson A.W."/>
            <person name="Robinson-Rechavi M."/>
            <person name="Braasch I."/>
            <person name="Lecointre G."/>
            <person name="Bobe J."/>
            <person name="Postlethwait J.H."/>
            <person name="Berthelot C."/>
            <person name="Roest Crollius H."/>
            <person name="Guiguen Y."/>
        </authorList>
    </citation>
    <scope>NUCLEOTIDE SEQUENCE</scope>
    <source>
        <strain evidence="3">WJC10195</strain>
    </source>
</reference>
<feature type="domain" description="MADF" evidence="2">
    <location>
        <begin position="12"/>
        <end position="101"/>
    </location>
</feature>
<dbReference type="EMBL" id="JAINUF010000009">
    <property type="protein sequence ID" value="KAJ8349681.1"/>
    <property type="molecule type" value="Genomic_DNA"/>
</dbReference>
<dbReference type="InterPro" id="IPR006578">
    <property type="entry name" value="MADF-dom"/>
</dbReference>
<dbReference type="PANTHER" id="PTHR12243:SF67">
    <property type="entry name" value="COREPRESSOR OF PANGOLIN, ISOFORM A-RELATED"/>
    <property type="match status" value="1"/>
</dbReference>
<protein>
    <recommendedName>
        <fullName evidence="2">MADF domain-containing protein</fullName>
    </recommendedName>
</protein>
<gene>
    <name evidence="3" type="ORF">SKAU_G00248110</name>
</gene>
<evidence type="ECO:0000256" key="1">
    <source>
        <dbReference type="SAM" id="MobiDB-lite"/>
    </source>
</evidence>
<dbReference type="Proteomes" id="UP001152622">
    <property type="component" value="Chromosome 9"/>
</dbReference>
<evidence type="ECO:0000259" key="2">
    <source>
        <dbReference type="PROSITE" id="PS51029"/>
    </source>
</evidence>
<dbReference type="AlphaFoldDB" id="A0A9Q1F2D8"/>
<evidence type="ECO:0000313" key="3">
    <source>
        <dbReference type="EMBL" id="KAJ8349681.1"/>
    </source>
</evidence>
<name>A0A9Q1F2D8_SYNKA</name>
<feature type="compositionally biased region" description="Polar residues" evidence="1">
    <location>
        <begin position="142"/>
        <end position="152"/>
    </location>
</feature>
<dbReference type="InterPro" id="IPR039353">
    <property type="entry name" value="TF_Adf1"/>
</dbReference>
<dbReference type="PROSITE" id="PS51029">
    <property type="entry name" value="MADF"/>
    <property type="match status" value="1"/>
</dbReference>
<organism evidence="3 4">
    <name type="scientific">Synaphobranchus kaupii</name>
    <name type="common">Kaup's arrowtooth eel</name>
    <dbReference type="NCBI Taxonomy" id="118154"/>
    <lineage>
        <taxon>Eukaryota</taxon>
        <taxon>Metazoa</taxon>
        <taxon>Chordata</taxon>
        <taxon>Craniata</taxon>
        <taxon>Vertebrata</taxon>
        <taxon>Euteleostomi</taxon>
        <taxon>Actinopterygii</taxon>
        <taxon>Neopterygii</taxon>
        <taxon>Teleostei</taxon>
        <taxon>Anguilliformes</taxon>
        <taxon>Synaphobranchidae</taxon>
        <taxon>Synaphobranchus</taxon>
    </lineage>
</organism>
<dbReference type="PANTHER" id="PTHR12243">
    <property type="entry name" value="MADF DOMAIN TRANSCRIPTION FACTOR"/>
    <property type="match status" value="1"/>
</dbReference>